<dbReference type="Gene3D" id="3.10.450.50">
    <property type="match status" value="1"/>
</dbReference>
<dbReference type="AlphaFoldDB" id="A0A7I7U5S7"/>
<dbReference type="Pfam" id="PF13577">
    <property type="entry name" value="SnoaL_4"/>
    <property type="match status" value="1"/>
</dbReference>
<dbReference type="InterPro" id="IPR037401">
    <property type="entry name" value="SnoaL-like"/>
</dbReference>
<dbReference type="RefSeq" id="WP_163767045.1">
    <property type="nucleotide sequence ID" value="NZ_AP022598.1"/>
</dbReference>
<dbReference type="InterPro" id="IPR032710">
    <property type="entry name" value="NTF2-like_dom_sf"/>
</dbReference>
<reference evidence="2 3" key="1">
    <citation type="journal article" date="2019" name="Emerg. Microbes Infect.">
        <title>Comprehensive subspecies identification of 175 nontuberculous mycobacteria species based on 7547 genomic profiles.</title>
        <authorList>
            <person name="Matsumoto Y."/>
            <person name="Kinjo T."/>
            <person name="Motooka D."/>
            <person name="Nabeya D."/>
            <person name="Jung N."/>
            <person name="Uechi K."/>
            <person name="Horii T."/>
            <person name="Iida T."/>
            <person name="Fujita J."/>
            <person name="Nakamura S."/>
        </authorList>
    </citation>
    <scope>NUCLEOTIDE SEQUENCE [LARGE SCALE GENOMIC DNA]</scope>
    <source>
        <strain evidence="2 3">JCM 6367</strain>
    </source>
</reference>
<accession>A0A7I7U5S7</accession>
<protein>
    <submittedName>
        <fullName evidence="2">Bile-acid 7-alpha-dehydratase</fullName>
    </submittedName>
</protein>
<name>A0A7I7U5S7_MYCPF</name>
<organism evidence="2 3">
    <name type="scientific">Mycolicibacterium parafortuitum</name>
    <name type="common">Mycobacterium parafortuitum</name>
    <dbReference type="NCBI Taxonomy" id="39692"/>
    <lineage>
        <taxon>Bacteria</taxon>
        <taxon>Bacillati</taxon>
        <taxon>Actinomycetota</taxon>
        <taxon>Actinomycetes</taxon>
        <taxon>Mycobacteriales</taxon>
        <taxon>Mycobacteriaceae</taxon>
        <taxon>Mycolicibacterium</taxon>
    </lineage>
</organism>
<gene>
    <name evidence="2" type="ORF">MPRF_36210</name>
</gene>
<evidence type="ECO:0000313" key="2">
    <source>
        <dbReference type="EMBL" id="BBY76722.1"/>
    </source>
</evidence>
<dbReference type="SUPFAM" id="SSF54427">
    <property type="entry name" value="NTF2-like"/>
    <property type="match status" value="1"/>
</dbReference>
<evidence type="ECO:0000313" key="3">
    <source>
        <dbReference type="Proteomes" id="UP000466554"/>
    </source>
</evidence>
<feature type="domain" description="SnoaL-like" evidence="1">
    <location>
        <begin position="9"/>
        <end position="133"/>
    </location>
</feature>
<dbReference type="Proteomes" id="UP000466554">
    <property type="component" value="Chromosome"/>
</dbReference>
<dbReference type="EMBL" id="AP022598">
    <property type="protein sequence ID" value="BBY76722.1"/>
    <property type="molecule type" value="Genomic_DNA"/>
</dbReference>
<proteinExistence type="predicted"/>
<dbReference type="CDD" id="cd00531">
    <property type="entry name" value="NTF2_like"/>
    <property type="match status" value="1"/>
</dbReference>
<evidence type="ECO:0000259" key="1">
    <source>
        <dbReference type="Pfam" id="PF13577"/>
    </source>
</evidence>
<sequence length="142" mass="15769">MTIADELADLAAQAELAQAKARYCRLLDTKDWSALAGLMTAEILFDLDAGNPSSVPIMGRENVLAAVRASVADALTVHQVHAPEFEIAGDEAQVIWAVQERVVWENGTSLTAFGHYHDRWVRLDGRWRIAELRLTHLIMEFG</sequence>